<evidence type="ECO:0000313" key="4">
    <source>
        <dbReference type="Proteomes" id="UP000182241"/>
    </source>
</evidence>
<protein>
    <submittedName>
        <fullName evidence="3">Helix-turn-helix</fullName>
    </submittedName>
</protein>
<organism evidence="3 4">
    <name type="scientific">Tsukamurella tyrosinosolvens</name>
    <dbReference type="NCBI Taxonomy" id="57704"/>
    <lineage>
        <taxon>Bacteria</taxon>
        <taxon>Bacillati</taxon>
        <taxon>Actinomycetota</taxon>
        <taxon>Actinomycetes</taxon>
        <taxon>Mycobacteriales</taxon>
        <taxon>Tsukamurellaceae</taxon>
        <taxon>Tsukamurella</taxon>
    </lineage>
</organism>
<dbReference type="AlphaFoldDB" id="A0A1H4UJX5"/>
<dbReference type="InterPro" id="IPR010982">
    <property type="entry name" value="Lambda_DNA-bd_dom_sf"/>
</dbReference>
<dbReference type="PROSITE" id="PS50943">
    <property type="entry name" value="HTH_CROC1"/>
    <property type="match status" value="1"/>
</dbReference>
<sequence>MNAAQSNLSEVIDQLRPADTSRAELAAQLGVTPQTLSRWTDRMPPPETVRKLAGVLGAPYSVVLAAALRSGGYVETRADLLEGQQVTVVSRDPDCAELEDANEGVTAAAFVDEAKAQEWARVRGALDLIDGGYGTREVSVSEVTVGQVRSPEFAEVFTARWDHASDVITVGEPYVLPEVPTRLAQSEDGAGAVDVNELRSNGKVFEGRVDALDPAAARVALGAAIARLRSEGKLLGPAEATGLQFTDRIAHVGSRVMYDATRDSGEPAPELTPALQALLKKLEKAPYELGGHDGQDLSGLARRQISYVWGGGGAVDATSGPDPIVSRTLDDERR</sequence>
<dbReference type="InterPro" id="IPR001387">
    <property type="entry name" value="Cro/C1-type_HTH"/>
</dbReference>
<dbReference type="Proteomes" id="UP000182241">
    <property type="component" value="Unassembled WGS sequence"/>
</dbReference>
<dbReference type="SMART" id="SM00530">
    <property type="entry name" value="HTH_XRE"/>
    <property type="match status" value="1"/>
</dbReference>
<keyword evidence="4" id="KW-1185">Reference proteome</keyword>
<dbReference type="CDD" id="cd00093">
    <property type="entry name" value="HTH_XRE"/>
    <property type="match status" value="1"/>
</dbReference>
<feature type="domain" description="HTH cro/C1-type" evidence="2">
    <location>
        <begin position="21"/>
        <end position="63"/>
    </location>
</feature>
<dbReference type="GO" id="GO:0003677">
    <property type="term" value="F:DNA binding"/>
    <property type="evidence" value="ECO:0007669"/>
    <property type="project" value="InterPro"/>
</dbReference>
<name>A0A1H4UJX5_TSUTY</name>
<dbReference type="EMBL" id="FNSA01000003">
    <property type="protein sequence ID" value="SEC69079.1"/>
    <property type="molecule type" value="Genomic_DNA"/>
</dbReference>
<dbReference type="Gene3D" id="1.10.260.40">
    <property type="entry name" value="lambda repressor-like DNA-binding domains"/>
    <property type="match status" value="1"/>
</dbReference>
<dbReference type="RefSeq" id="WP_068739972.1">
    <property type="nucleotide sequence ID" value="NZ_FNSA01000003.1"/>
</dbReference>
<dbReference type="Pfam" id="PF01381">
    <property type="entry name" value="HTH_3"/>
    <property type="match status" value="1"/>
</dbReference>
<accession>A0A1H4UJX5</accession>
<reference evidence="4" key="1">
    <citation type="submission" date="2016-10" db="EMBL/GenBank/DDBJ databases">
        <authorList>
            <person name="Varghese N."/>
            <person name="Submissions S."/>
        </authorList>
    </citation>
    <scope>NUCLEOTIDE SEQUENCE [LARGE SCALE GENOMIC DNA]</scope>
    <source>
        <strain evidence="4">DSM 44234</strain>
    </source>
</reference>
<proteinExistence type="predicted"/>
<feature type="region of interest" description="Disordered" evidence="1">
    <location>
        <begin position="312"/>
        <end position="334"/>
    </location>
</feature>
<evidence type="ECO:0000259" key="2">
    <source>
        <dbReference type="PROSITE" id="PS50943"/>
    </source>
</evidence>
<dbReference type="SUPFAM" id="SSF47413">
    <property type="entry name" value="lambda repressor-like DNA-binding domains"/>
    <property type="match status" value="1"/>
</dbReference>
<dbReference type="OrthoDB" id="4775186at2"/>
<evidence type="ECO:0000256" key="1">
    <source>
        <dbReference type="SAM" id="MobiDB-lite"/>
    </source>
</evidence>
<evidence type="ECO:0000313" key="3">
    <source>
        <dbReference type="EMBL" id="SEC69079.1"/>
    </source>
</evidence>
<gene>
    <name evidence="3" type="ORF">SAMN04489793_2931</name>
</gene>